<dbReference type="RefSeq" id="WP_073091670.1">
    <property type="nucleotide sequence ID" value="NZ_FQWY01000017.1"/>
</dbReference>
<dbReference type="InterPro" id="IPR031107">
    <property type="entry name" value="Small_HSP"/>
</dbReference>
<dbReference type="PROSITE" id="PS01031">
    <property type="entry name" value="SHSP"/>
    <property type="match status" value="1"/>
</dbReference>
<dbReference type="EMBL" id="FQWY01000017">
    <property type="protein sequence ID" value="SHG90666.1"/>
    <property type="molecule type" value="Genomic_DNA"/>
</dbReference>
<dbReference type="CDD" id="cd06471">
    <property type="entry name" value="ACD_LpsHSP_like"/>
    <property type="match status" value="1"/>
</dbReference>
<proteinExistence type="inferred from homology"/>
<organism evidence="4 5">
    <name type="scientific">Thermosyntropha lipolytica DSM 11003</name>
    <dbReference type="NCBI Taxonomy" id="1123382"/>
    <lineage>
        <taxon>Bacteria</taxon>
        <taxon>Bacillati</taxon>
        <taxon>Bacillota</taxon>
        <taxon>Clostridia</taxon>
        <taxon>Eubacteriales</taxon>
        <taxon>Syntrophomonadaceae</taxon>
        <taxon>Thermosyntropha</taxon>
    </lineage>
</organism>
<dbReference type="OrthoDB" id="9811615at2"/>
<evidence type="ECO:0000259" key="3">
    <source>
        <dbReference type="PROSITE" id="PS01031"/>
    </source>
</evidence>
<gene>
    <name evidence="4" type="ORF">SAMN02745221_01252</name>
</gene>
<comment type="similarity">
    <text evidence="1 2">Belongs to the small heat shock protein (HSP20) family.</text>
</comment>
<name>A0A1M5NM74_9FIRM</name>
<evidence type="ECO:0000313" key="5">
    <source>
        <dbReference type="Proteomes" id="UP000242329"/>
    </source>
</evidence>
<sequence length="150" mass="17692">MFGGLTPFNRRRGDLARRGWEMFDPQGVVESFFNDFFYPHFYQPHYMKADIKENEKEYVVEVEMPGVNKEQVNIELRDDRLTVSVVQNEEIKEESANYIRRERRSGSMSRTFIVEDVDEEKVSAKLKDGVLTIILPKKNGARKNRKIEIE</sequence>
<dbReference type="Proteomes" id="UP000242329">
    <property type="component" value="Unassembled WGS sequence"/>
</dbReference>
<dbReference type="PANTHER" id="PTHR11527">
    <property type="entry name" value="HEAT-SHOCK PROTEIN 20 FAMILY MEMBER"/>
    <property type="match status" value="1"/>
</dbReference>
<feature type="domain" description="SHSP" evidence="3">
    <location>
        <begin position="40"/>
        <end position="150"/>
    </location>
</feature>
<evidence type="ECO:0000313" key="4">
    <source>
        <dbReference type="EMBL" id="SHG90666.1"/>
    </source>
</evidence>
<dbReference type="Gene3D" id="2.60.40.790">
    <property type="match status" value="1"/>
</dbReference>
<dbReference type="STRING" id="1123382.SAMN02745221_01252"/>
<accession>A0A1M5NM74</accession>
<dbReference type="InterPro" id="IPR002068">
    <property type="entry name" value="A-crystallin/Hsp20_dom"/>
</dbReference>
<dbReference type="AlphaFoldDB" id="A0A1M5NM74"/>
<protein>
    <submittedName>
        <fullName evidence="4">HSP20 family protein</fullName>
    </submittedName>
</protein>
<reference evidence="5" key="1">
    <citation type="submission" date="2016-11" db="EMBL/GenBank/DDBJ databases">
        <authorList>
            <person name="Varghese N."/>
            <person name="Submissions S."/>
        </authorList>
    </citation>
    <scope>NUCLEOTIDE SEQUENCE [LARGE SCALE GENOMIC DNA]</scope>
    <source>
        <strain evidence="5">DSM 11003</strain>
    </source>
</reference>
<dbReference type="InterPro" id="IPR008978">
    <property type="entry name" value="HSP20-like_chaperone"/>
</dbReference>
<evidence type="ECO:0000256" key="1">
    <source>
        <dbReference type="PROSITE-ProRule" id="PRU00285"/>
    </source>
</evidence>
<dbReference type="Pfam" id="PF00011">
    <property type="entry name" value="HSP20"/>
    <property type="match status" value="1"/>
</dbReference>
<keyword evidence="5" id="KW-1185">Reference proteome</keyword>
<dbReference type="SUPFAM" id="SSF49764">
    <property type="entry name" value="HSP20-like chaperones"/>
    <property type="match status" value="1"/>
</dbReference>
<evidence type="ECO:0000256" key="2">
    <source>
        <dbReference type="RuleBase" id="RU003616"/>
    </source>
</evidence>